<dbReference type="PANTHER" id="PTHR43072:SF52">
    <property type="entry name" value="GCN5-RELATED N-ACETYLTRANSFERASE"/>
    <property type="match status" value="1"/>
</dbReference>
<dbReference type="Gene3D" id="3.40.630.30">
    <property type="match status" value="1"/>
</dbReference>
<organism evidence="2 3">
    <name type="scientific">Nitrososphaera gargensis (strain Ga9.2)</name>
    <dbReference type="NCBI Taxonomy" id="1237085"/>
    <lineage>
        <taxon>Archaea</taxon>
        <taxon>Nitrososphaerota</taxon>
        <taxon>Nitrososphaeria</taxon>
        <taxon>Nitrososphaerales</taxon>
        <taxon>Nitrososphaeraceae</taxon>
        <taxon>Nitrososphaera</taxon>
    </lineage>
</organism>
<dbReference type="AlphaFoldDB" id="K0IMM8"/>
<dbReference type="EMBL" id="CP002408">
    <property type="protein sequence ID" value="AFU60422.1"/>
    <property type="molecule type" value="Genomic_DNA"/>
</dbReference>
<dbReference type="PANTHER" id="PTHR43072">
    <property type="entry name" value="N-ACETYLTRANSFERASE"/>
    <property type="match status" value="1"/>
</dbReference>
<dbReference type="HOGENOM" id="CLU_951933_0_0_2"/>
<dbReference type="GO" id="GO:0016747">
    <property type="term" value="F:acyltransferase activity, transferring groups other than amino-acyl groups"/>
    <property type="evidence" value="ECO:0007669"/>
    <property type="project" value="InterPro"/>
</dbReference>
<name>K0IMM8_NITGG</name>
<feature type="domain" description="N-acetyltransferase" evidence="1">
    <location>
        <begin position="2"/>
        <end position="144"/>
    </location>
</feature>
<reference evidence="2 3" key="1">
    <citation type="journal article" date="2012" name="Environ. Microbiol.">
        <title>The genome of the ammonia-oxidizing Candidatus Nitrososphaera gargensis: insights into metabolic versatility and environmental adaptations.</title>
        <authorList>
            <person name="Spang A."/>
            <person name="Poehlein A."/>
            <person name="Offre P."/>
            <person name="Zumbragel S."/>
            <person name="Haider S."/>
            <person name="Rychlik N."/>
            <person name="Nowka B."/>
            <person name="Schmeisser C."/>
            <person name="Lebedeva E.V."/>
            <person name="Rattei T."/>
            <person name="Bohm C."/>
            <person name="Schmid M."/>
            <person name="Galushko A."/>
            <person name="Hatzenpichler R."/>
            <person name="Weinmaier T."/>
            <person name="Daniel R."/>
            <person name="Schleper C."/>
            <person name="Spieck E."/>
            <person name="Streit W."/>
            <person name="Wagner M."/>
        </authorList>
    </citation>
    <scope>NUCLEOTIDE SEQUENCE [LARGE SCALE GENOMIC DNA]</scope>
    <source>
        <strain evidence="3">Ga9.2</strain>
    </source>
</reference>
<dbReference type="CDD" id="cd04301">
    <property type="entry name" value="NAT_SF"/>
    <property type="match status" value="1"/>
</dbReference>
<dbReference type="InterPro" id="IPR000182">
    <property type="entry name" value="GNAT_dom"/>
</dbReference>
<accession>K0IMM8</accession>
<dbReference type="SUPFAM" id="SSF55729">
    <property type="entry name" value="Acyl-CoA N-acyltransferases (Nat)"/>
    <property type="match status" value="1"/>
</dbReference>
<dbReference type="InParanoid" id="K0IMM8"/>
<dbReference type="BioCyc" id="CNIT1237085:G1324-3510-MONOMER"/>
<dbReference type="KEGG" id="nga:Ngar_c35090"/>
<sequence>MNIIRPAKKSDREEILSFCINTFSWGDYIHRVWDYWFRSGRLLVAENEGKKIGMSHVAICPDSKSMWLEGVRVHPDYRRSKIATQLLEKMIEYGKKKGALQASAIVDVTNVASQHMMEKNGFEVVSRWAYYSTADGRPGRKRKKRSAARLATVADLGDIWEYLQNSKIYSLSAKRYVKSWHWYMLDKKVLRSFIRDKSVIIVTGRRPINGIAIINRHGYWDRENILQVVYLDAASVRPLDHLVSFVANIYLDGGFKELQVVCHNSKRLTSFIEKFMAKDEEQFLLYNKVFTAKAAPSR</sequence>
<dbReference type="GeneID" id="13797320"/>
<dbReference type="InterPro" id="IPR016181">
    <property type="entry name" value="Acyl_CoA_acyltransferase"/>
</dbReference>
<dbReference type="Proteomes" id="UP000008037">
    <property type="component" value="Chromosome"/>
</dbReference>
<evidence type="ECO:0000313" key="2">
    <source>
        <dbReference type="EMBL" id="AFU60422.1"/>
    </source>
</evidence>
<evidence type="ECO:0000259" key="1">
    <source>
        <dbReference type="PROSITE" id="PS51186"/>
    </source>
</evidence>
<dbReference type="PROSITE" id="PS51186">
    <property type="entry name" value="GNAT"/>
    <property type="match status" value="1"/>
</dbReference>
<evidence type="ECO:0000313" key="3">
    <source>
        <dbReference type="Proteomes" id="UP000008037"/>
    </source>
</evidence>
<proteinExistence type="predicted"/>
<gene>
    <name evidence="2" type="ordered locus">Ngar_c35090</name>
</gene>
<dbReference type="Pfam" id="PF00583">
    <property type="entry name" value="Acetyltransf_1"/>
    <property type="match status" value="1"/>
</dbReference>
<dbReference type="RefSeq" id="WP_015020954.1">
    <property type="nucleotide sequence ID" value="NC_018719.1"/>
</dbReference>
<keyword evidence="3" id="KW-1185">Reference proteome</keyword>
<dbReference type="STRING" id="1237085.Ngar_c35090"/>
<protein>
    <recommendedName>
        <fullName evidence="1">N-acetyltransferase domain-containing protein</fullName>
    </recommendedName>
</protein>
<dbReference type="OrthoDB" id="43754at2157"/>